<evidence type="ECO:0000313" key="4">
    <source>
        <dbReference type="Proteomes" id="UP000215914"/>
    </source>
</evidence>
<dbReference type="AlphaFoldDB" id="A0A9K3DV47"/>
<reference evidence="3" key="2">
    <citation type="submission" date="2020-06" db="EMBL/GenBank/DDBJ databases">
        <title>Helianthus annuus Genome sequencing and assembly Release 2.</title>
        <authorList>
            <person name="Gouzy J."/>
            <person name="Langlade N."/>
            <person name="Munos S."/>
        </authorList>
    </citation>
    <scope>NUCLEOTIDE SEQUENCE</scope>
    <source>
        <tissue evidence="3">Leaves</tissue>
    </source>
</reference>
<feature type="compositionally biased region" description="Basic and acidic residues" evidence="1">
    <location>
        <begin position="181"/>
        <end position="198"/>
    </location>
</feature>
<dbReference type="Pfam" id="PF03732">
    <property type="entry name" value="Retrotrans_gag"/>
    <property type="match status" value="1"/>
</dbReference>
<reference evidence="3" key="1">
    <citation type="journal article" date="2017" name="Nature">
        <title>The sunflower genome provides insights into oil metabolism, flowering and Asterid evolution.</title>
        <authorList>
            <person name="Badouin H."/>
            <person name="Gouzy J."/>
            <person name="Grassa C.J."/>
            <person name="Murat F."/>
            <person name="Staton S.E."/>
            <person name="Cottret L."/>
            <person name="Lelandais-Briere C."/>
            <person name="Owens G.L."/>
            <person name="Carrere S."/>
            <person name="Mayjonade B."/>
            <person name="Legrand L."/>
            <person name="Gill N."/>
            <person name="Kane N.C."/>
            <person name="Bowers J.E."/>
            <person name="Hubner S."/>
            <person name="Bellec A."/>
            <person name="Berard A."/>
            <person name="Berges H."/>
            <person name="Blanchet N."/>
            <person name="Boniface M.C."/>
            <person name="Brunel D."/>
            <person name="Catrice O."/>
            <person name="Chaidir N."/>
            <person name="Claudel C."/>
            <person name="Donnadieu C."/>
            <person name="Faraut T."/>
            <person name="Fievet G."/>
            <person name="Helmstetter N."/>
            <person name="King M."/>
            <person name="Knapp S.J."/>
            <person name="Lai Z."/>
            <person name="Le Paslier M.C."/>
            <person name="Lippi Y."/>
            <person name="Lorenzon L."/>
            <person name="Mandel J.R."/>
            <person name="Marage G."/>
            <person name="Marchand G."/>
            <person name="Marquand E."/>
            <person name="Bret-Mestries E."/>
            <person name="Morien E."/>
            <person name="Nambeesan S."/>
            <person name="Nguyen T."/>
            <person name="Pegot-Espagnet P."/>
            <person name="Pouilly N."/>
            <person name="Raftis F."/>
            <person name="Sallet E."/>
            <person name="Schiex T."/>
            <person name="Thomas J."/>
            <person name="Vandecasteele C."/>
            <person name="Vares D."/>
            <person name="Vear F."/>
            <person name="Vautrin S."/>
            <person name="Crespi M."/>
            <person name="Mangin B."/>
            <person name="Burke J.M."/>
            <person name="Salse J."/>
            <person name="Munos S."/>
            <person name="Vincourt P."/>
            <person name="Rieseberg L.H."/>
            <person name="Langlade N.B."/>
        </authorList>
    </citation>
    <scope>NUCLEOTIDE SEQUENCE</scope>
    <source>
        <tissue evidence="3">Leaves</tissue>
    </source>
</reference>
<feature type="compositionally biased region" description="Basic and acidic residues" evidence="1">
    <location>
        <begin position="452"/>
        <end position="466"/>
    </location>
</feature>
<keyword evidence="4" id="KW-1185">Reference proteome</keyword>
<proteinExistence type="predicted"/>
<feature type="region of interest" description="Disordered" evidence="1">
    <location>
        <begin position="540"/>
        <end position="574"/>
    </location>
</feature>
<dbReference type="InterPro" id="IPR005162">
    <property type="entry name" value="Retrotrans_gag_dom"/>
</dbReference>
<feature type="compositionally biased region" description="Basic and acidic residues" evidence="1">
    <location>
        <begin position="423"/>
        <end position="433"/>
    </location>
</feature>
<dbReference type="Gramene" id="mRNA:HanXRQr2_Chr16g0758271">
    <property type="protein sequence ID" value="mRNA:HanXRQr2_Chr16g0758271"/>
    <property type="gene ID" value="HanXRQr2_Chr16g0758271"/>
</dbReference>
<dbReference type="Proteomes" id="UP000215914">
    <property type="component" value="Unassembled WGS sequence"/>
</dbReference>
<comment type="caution">
    <text evidence="3">The sequence shown here is derived from an EMBL/GenBank/DDBJ whole genome shotgun (WGS) entry which is preliminary data.</text>
</comment>
<sequence>MTDQQNNTADNQNPPIPNPVGVNASTSQPGHIGTSTQRSPSFMFGHDLSQFPSVIPPGMTIHAWYEQQAATLTAAYNRACTEANIRAGLPPAPHTPVERILQYDGRIHSRPASRSRREERGSSYCSVHTLNEDDSSYGSHTRGPVHTRLGPHGEDGRRSTSRRGPGIQSRLGPQPYTEGYGHTDPEDHSYRGDSHDTSSRPGGRNYVPPSHPRNTYLRAAKRPANEPYRPKAAAENSKFGTRIANAHVTTTKFPFNVGKYSGSTDPDDHMNIFMGAGTLTGLARAWFDSLPVGSLDSFEDLRTKFLAHFCQQRRHERDSLDVMNIWRRDDESLEAFVVRYNKECLEIGDVADQMARNHFIRAVKDREMIMTISGKEGLPKKWEDVMTAVKTYAQTQRSLEPHVTKAKPQAETSHQGSKRNNKRNRDVGNRDISKPYFPRTNTFDPKNYNPARDSRASKKESRDRNWTEITMSPSEVLLADPQFLRPAQPMKSKKNQDLTLYCEYHKDSGHTTNNCISLRLEIERALKEGKLQHLLPAGQKPTKRITPHGEGTSSGKRTMHVASTHMIHGGKGRP</sequence>
<dbReference type="EMBL" id="MNCJ02000331">
    <property type="protein sequence ID" value="KAF5760853.1"/>
    <property type="molecule type" value="Genomic_DNA"/>
</dbReference>
<evidence type="ECO:0000256" key="1">
    <source>
        <dbReference type="SAM" id="MobiDB-lite"/>
    </source>
</evidence>
<evidence type="ECO:0000313" key="3">
    <source>
        <dbReference type="EMBL" id="KAF5760853.1"/>
    </source>
</evidence>
<feature type="compositionally biased region" description="Low complexity" evidence="1">
    <location>
        <begin position="1"/>
        <end position="13"/>
    </location>
</feature>
<feature type="compositionally biased region" description="Polar residues" evidence="1">
    <location>
        <begin position="23"/>
        <end position="40"/>
    </location>
</feature>
<name>A0A9K3DV47_HELAN</name>
<dbReference type="PANTHER" id="PTHR33223:SF11">
    <property type="entry name" value="ELEMENT PROTEIN, PUTATIVE-RELATED"/>
    <property type="match status" value="1"/>
</dbReference>
<gene>
    <name evidence="3" type="ORF">HanXRQr2_Chr16g0758271</name>
</gene>
<protein>
    <submittedName>
        <fullName evidence="3">Retrotransposon gag domain-containing protein</fullName>
    </submittedName>
</protein>
<feature type="domain" description="Retrotransposon gag" evidence="2">
    <location>
        <begin position="278"/>
        <end position="364"/>
    </location>
</feature>
<feature type="region of interest" description="Disordered" evidence="1">
    <location>
        <begin position="395"/>
        <end position="468"/>
    </location>
</feature>
<organism evidence="3 4">
    <name type="scientific">Helianthus annuus</name>
    <name type="common">Common sunflower</name>
    <dbReference type="NCBI Taxonomy" id="4232"/>
    <lineage>
        <taxon>Eukaryota</taxon>
        <taxon>Viridiplantae</taxon>
        <taxon>Streptophyta</taxon>
        <taxon>Embryophyta</taxon>
        <taxon>Tracheophyta</taxon>
        <taxon>Spermatophyta</taxon>
        <taxon>Magnoliopsida</taxon>
        <taxon>eudicotyledons</taxon>
        <taxon>Gunneridae</taxon>
        <taxon>Pentapetalae</taxon>
        <taxon>asterids</taxon>
        <taxon>campanulids</taxon>
        <taxon>Asterales</taxon>
        <taxon>Asteraceae</taxon>
        <taxon>Asteroideae</taxon>
        <taxon>Heliantheae alliance</taxon>
        <taxon>Heliantheae</taxon>
        <taxon>Helianthus</taxon>
    </lineage>
</organism>
<dbReference type="PANTHER" id="PTHR33223">
    <property type="entry name" value="CCHC-TYPE DOMAIN-CONTAINING PROTEIN"/>
    <property type="match status" value="1"/>
</dbReference>
<accession>A0A9K3DV47</accession>
<feature type="region of interest" description="Disordered" evidence="1">
    <location>
        <begin position="1"/>
        <end position="41"/>
    </location>
</feature>
<evidence type="ECO:0000259" key="2">
    <source>
        <dbReference type="Pfam" id="PF03732"/>
    </source>
</evidence>
<feature type="region of interest" description="Disordered" evidence="1">
    <location>
        <begin position="86"/>
        <end position="214"/>
    </location>
</feature>